<protein>
    <submittedName>
        <fullName evidence="2">Uncharacterized protein</fullName>
    </submittedName>
</protein>
<dbReference type="Proteomes" id="UP000305948">
    <property type="component" value="Unassembled WGS sequence"/>
</dbReference>
<feature type="compositionally biased region" description="Basic and acidic residues" evidence="1">
    <location>
        <begin position="43"/>
        <end position="52"/>
    </location>
</feature>
<sequence>MDDYHAGARSQERMHEDERSERARYRSPDEERGFYSRPPSVSRSERGEREYYGAEPSRGNRSSSLEAYPRGQYSERHVETAERLQDNDIPRRFRTEHRQAYPEEPSSSDRHVGAYQLYDEGTQQTSRWDRPEVGPPREEEPTTPVPVHPQRARIFEDAPQPSMNQNTDPEFSRTSKPVRIRRPPQSSQTSSRPVETHPLPAEAQSESKKRPQADRAAAHRGEESFERPGMRRGGSLLDRLSLAPSNAATSLRDRVQLDEQGNATASLLPAGEYPGEANDAGPSDPVGRKQKRRAGKPKRGRRGGP</sequence>
<feature type="compositionally biased region" description="Basic and acidic residues" evidence="1">
    <location>
        <begin position="127"/>
        <end position="140"/>
    </location>
</feature>
<evidence type="ECO:0000313" key="3">
    <source>
        <dbReference type="Proteomes" id="UP000305948"/>
    </source>
</evidence>
<keyword evidence="3" id="KW-1185">Reference proteome</keyword>
<feature type="compositionally biased region" description="Low complexity" evidence="1">
    <location>
        <begin position="183"/>
        <end position="193"/>
    </location>
</feature>
<feature type="compositionally biased region" description="Basic and acidic residues" evidence="1">
    <location>
        <begin position="73"/>
        <end position="112"/>
    </location>
</feature>
<feature type="compositionally biased region" description="Basic and acidic residues" evidence="1">
    <location>
        <begin position="1"/>
        <end position="34"/>
    </location>
</feature>
<dbReference type="EMBL" id="ML213516">
    <property type="protein sequence ID" value="TFK49261.1"/>
    <property type="molecule type" value="Genomic_DNA"/>
</dbReference>
<evidence type="ECO:0000256" key="1">
    <source>
        <dbReference type="SAM" id="MobiDB-lite"/>
    </source>
</evidence>
<gene>
    <name evidence="2" type="ORF">OE88DRAFT_403892</name>
</gene>
<feature type="compositionally biased region" description="Polar residues" evidence="1">
    <location>
        <begin position="161"/>
        <end position="175"/>
    </location>
</feature>
<evidence type="ECO:0000313" key="2">
    <source>
        <dbReference type="EMBL" id="TFK49261.1"/>
    </source>
</evidence>
<name>A0A5C3N694_9AGAM</name>
<accession>A0A5C3N694</accession>
<reference evidence="2 3" key="1">
    <citation type="journal article" date="2019" name="Nat. Ecol. Evol.">
        <title>Megaphylogeny resolves global patterns of mushroom evolution.</title>
        <authorList>
            <person name="Varga T."/>
            <person name="Krizsan K."/>
            <person name="Foldi C."/>
            <person name="Dima B."/>
            <person name="Sanchez-Garcia M."/>
            <person name="Sanchez-Ramirez S."/>
            <person name="Szollosi G.J."/>
            <person name="Szarkandi J.G."/>
            <person name="Papp V."/>
            <person name="Albert L."/>
            <person name="Andreopoulos W."/>
            <person name="Angelini C."/>
            <person name="Antonin V."/>
            <person name="Barry K.W."/>
            <person name="Bougher N.L."/>
            <person name="Buchanan P."/>
            <person name="Buyck B."/>
            <person name="Bense V."/>
            <person name="Catcheside P."/>
            <person name="Chovatia M."/>
            <person name="Cooper J."/>
            <person name="Damon W."/>
            <person name="Desjardin D."/>
            <person name="Finy P."/>
            <person name="Geml J."/>
            <person name="Haridas S."/>
            <person name="Hughes K."/>
            <person name="Justo A."/>
            <person name="Karasinski D."/>
            <person name="Kautmanova I."/>
            <person name="Kiss B."/>
            <person name="Kocsube S."/>
            <person name="Kotiranta H."/>
            <person name="LaButti K.M."/>
            <person name="Lechner B.E."/>
            <person name="Liimatainen K."/>
            <person name="Lipzen A."/>
            <person name="Lukacs Z."/>
            <person name="Mihaltcheva S."/>
            <person name="Morgado L.N."/>
            <person name="Niskanen T."/>
            <person name="Noordeloos M.E."/>
            <person name="Ohm R.A."/>
            <person name="Ortiz-Santana B."/>
            <person name="Ovrebo C."/>
            <person name="Racz N."/>
            <person name="Riley R."/>
            <person name="Savchenko A."/>
            <person name="Shiryaev A."/>
            <person name="Soop K."/>
            <person name="Spirin V."/>
            <person name="Szebenyi C."/>
            <person name="Tomsovsky M."/>
            <person name="Tulloss R.E."/>
            <person name="Uehling J."/>
            <person name="Grigoriev I.V."/>
            <person name="Vagvolgyi C."/>
            <person name="Papp T."/>
            <person name="Martin F.M."/>
            <person name="Miettinen O."/>
            <person name="Hibbett D.S."/>
            <person name="Nagy L.G."/>
        </authorList>
    </citation>
    <scope>NUCLEOTIDE SEQUENCE [LARGE SCALE GENOMIC DNA]</scope>
    <source>
        <strain evidence="2 3">OMC1185</strain>
    </source>
</reference>
<organism evidence="2 3">
    <name type="scientific">Heliocybe sulcata</name>
    <dbReference type="NCBI Taxonomy" id="5364"/>
    <lineage>
        <taxon>Eukaryota</taxon>
        <taxon>Fungi</taxon>
        <taxon>Dikarya</taxon>
        <taxon>Basidiomycota</taxon>
        <taxon>Agaricomycotina</taxon>
        <taxon>Agaricomycetes</taxon>
        <taxon>Gloeophyllales</taxon>
        <taxon>Gloeophyllaceae</taxon>
        <taxon>Heliocybe</taxon>
    </lineage>
</organism>
<feature type="region of interest" description="Disordered" evidence="1">
    <location>
        <begin position="1"/>
        <end position="305"/>
    </location>
</feature>
<dbReference type="STRING" id="5364.A0A5C3N694"/>
<dbReference type="AlphaFoldDB" id="A0A5C3N694"/>
<feature type="compositionally biased region" description="Basic residues" evidence="1">
    <location>
        <begin position="288"/>
        <end position="305"/>
    </location>
</feature>
<feature type="compositionally biased region" description="Low complexity" evidence="1">
    <location>
        <begin position="233"/>
        <end position="242"/>
    </location>
</feature>
<proteinExistence type="predicted"/>
<feature type="compositionally biased region" description="Basic and acidic residues" evidence="1">
    <location>
        <begin position="205"/>
        <end position="229"/>
    </location>
</feature>